<evidence type="ECO:0000313" key="2">
    <source>
        <dbReference type="EMBL" id="MFD1889917.1"/>
    </source>
</evidence>
<dbReference type="InterPro" id="IPR000182">
    <property type="entry name" value="GNAT_dom"/>
</dbReference>
<dbReference type="PROSITE" id="PS51186">
    <property type="entry name" value="GNAT"/>
    <property type="match status" value="1"/>
</dbReference>
<accession>A0ABW4RUB8</accession>
<dbReference type="EMBL" id="JBHUFZ010000016">
    <property type="protein sequence ID" value="MFD1889917.1"/>
    <property type="molecule type" value="Genomic_DNA"/>
</dbReference>
<sequence length="216" mass="24180">METLEQIYPPFGLHLGCGPLELRHVREADVPAIVELIRSGIYEPAELPFLNRWAELEGERLARNTLQFYYDCFASSRAEAWHLVLAVRHEGRLVGVQDMSAKDFAVVRSIETGSWLAREHQGRGIGRLMRQAVCAFGFDVLGAVEMTSGYFEGNRRSQGVSRAVGYRPNGSRRSLHPDGDVARVEHRVVLHPEDLVRPPHPVEVSGEGALLRFLGL</sequence>
<comment type="caution">
    <text evidence="2">The sequence shown here is derived from an EMBL/GenBank/DDBJ whole genome shotgun (WGS) entry which is preliminary data.</text>
</comment>
<keyword evidence="3" id="KW-1185">Reference proteome</keyword>
<reference evidence="3" key="1">
    <citation type="journal article" date="2019" name="Int. J. Syst. Evol. Microbiol.">
        <title>The Global Catalogue of Microorganisms (GCM) 10K type strain sequencing project: providing services to taxonomists for standard genome sequencing and annotation.</title>
        <authorList>
            <consortium name="The Broad Institute Genomics Platform"/>
            <consortium name="The Broad Institute Genome Sequencing Center for Infectious Disease"/>
            <person name="Wu L."/>
            <person name="Ma J."/>
        </authorList>
    </citation>
    <scope>NUCLEOTIDE SEQUENCE [LARGE SCALE GENOMIC DNA]</scope>
    <source>
        <strain evidence="3">CAIM 431</strain>
    </source>
</reference>
<dbReference type="SUPFAM" id="SSF55729">
    <property type="entry name" value="Acyl-CoA N-acyltransferases (Nat)"/>
    <property type="match status" value="1"/>
</dbReference>
<organism evidence="2 3">
    <name type="scientific">Luteococcus peritonei</name>
    <dbReference type="NCBI Taxonomy" id="88874"/>
    <lineage>
        <taxon>Bacteria</taxon>
        <taxon>Bacillati</taxon>
        <taxon>Actinomycetota</taxon>
        <taxon>Actinomycetes</taxon>
        <taxon>Propionibacteriales</taxon>
        <taxon>Propionibacteriaceae</taxon>
        <taxon>Luteococcus</taxon>
    </lineage>
</organism>
<feature type="domain" description="N-acetyltransferase" evidence="1">
    <location>
        <begin position="20"/>
        <end position="187"/>
    </location>
</feature>
<name>A0ABW4RUB8_9ACTN</name>
<dbReference type="InterPro" id="IPR016181">
    <property type="entry name" value="Acyl_CoA_acyltransferase"/>
</dbReference>
<evidence type="ECO:0000259" key="1">
    <source>
        <dbReference type="PROSITE" id="PS51186"/>
    </source>
</evidence>
<dbReference type="Pfam" id="PF13302">
    <property type="entry name" value="Acetyltransf_3"/>
    <property type="match status" value="1"/>
</dbReference>
<protein>
    <submittedName>
        <fullName evidence="2">GNAT family protein</fullName>
    </submittedName>
</protein>
<gene>
    <name evidence="2" type="ORF">ACFSCS_06900</name>
</gene>
<evidence type="ECO:0000313" key="3">
    <source>
        <dbReference type="Proteomes" id="UP001597326"/>
    </source>
</evidence>
<dbReference type="RefSeq" id="WP_343872844.1">
    <property type="nucleotide sequence ID" value="NZ_BAAAIX010000013.1"/>
</dbReference>
<dbReference type="Proteomes" id="UP001597326">
    <property type="component" value="Unassembled WGS sequence"/>
</dbReference>
<dbReference type="Gene3D" id="3.40.630.30">
    <property type="match status" value="1"/>
</dbReference>
<proteinExistence type="predicted"/>